<reference evidence="2" key="1">
    <citation type="submission" date="2014-12" db="EMBL/GenBank/DDBJ databases">
        <authorList>
            <person name="Salcher M.M."/>
        </authorList>
    </citation>
    <scope>NUCLEOTIDE SEQUENCE [LARGE SCALE GENOMIC DNA]</scope>
    <source>
        <strain evidence="2">MMS-10A-171</strain>
    </source>
</reference>
<evidence type="ECO:0000313" key="1">
    <source>
        <dbReference type="EMBL" id="CEN56292.1"/>
    </source>
</evidence>
<organism evidence="1 2">
    <name type="scientific">Candidatus Methylopumilus turicensis</name>
    <dbReference type="NCBI Taxonomy" id="1581680"/>
    <lineage>
        <taxon>Bacteria</taxon>
        <taxon>Pseudomonadati</taxon>
        <taxon>Pseudomonadota</taxon>
        <taxon>Betaproteobacteria</taxon>
        <taxon>Nitrosomonadales</taxon>
        <taxon>Methylophilaceae</taxon>
        <taxon>Candidatus Methylopumilus</taxon>
    </lineage>
</organism>
<dbReference type="HOGENOM" id="CLU_085035_0_0_4"/>
<proteinExistence type="predicted"/>
<dbReference type="AlphaFoldDB" id="A0A0B7J0J4"/>
<protein>
    <submittedName>
        <fullName evidence="1">Uncharacterized protein</fullName>
    </submittedName>
</protein>
<gene>
    <name evidence="1" type="ORF">BN1209_1254</name>
</gene>
<accession>A0A0B7J0J4</accession>
<evidence type="ECO:0000313" key="2">
    <source>
        <dbReference type="Proteomes" id="UP000056322"/>
    </source>
</evidence>
<sequence length="295" mass="32075">MTQQVASLGADAVALLRLENGMAKRLLEKNLAPMAANHQVAHQAQSWASAIIALENLLSNANAQTQSKPSGNGLPLTLVLSNQFVRYKIIPAMPAFSPADKVMAVATHCFRESYGDSVDHWTIRANPLPHGDSLLISAIDTELVTAIEALCQKHQSKLNSLQPYLMSGFNSMRRQIGTGVSCLVQVEAGRLTIALMRDGNWQSITATKTSEDWSDDLAALISRELLLSGLQIAGLQNTQASIYFSALPTLQDEKIKQGFKQNNPAWQVLPANQKAITGYMPSKDQPYTMALSAVF</sequence>
<dbReference type="Proteomes" id="UP000056322">
    <property type="component" value="Chromosome 1"/>
</dbReference>
<keyword evidence="2" id="KW-1185">Reference proteome</keyword>
<dbReference type="STRING" id="1581680.BN1209_1254"/>
<name>A0A0B7J0J4_9PROT</name>
<dbReference type="EMBL" id="LN794158">
    <property type="protein sequence ID" value="CEN56292.1"/>
    <property type="molecule type" value="Genomic_DNA"/>
</dbReference>
<dbReference type="KEGG" id="mbac:BN1209_1254"/>